<dbReference type="InterPro" id="IPR008912">
    <property type="entry name" value="Uncharacterised_CoxE"/>
</dbReference>
<dbReference type="AlphaFoldDB" id="A0A6J7EBR6"/>
<dbReference type="PANTHER" id="PTHR30634">
    <property type="entry name" value="OUTER MEMBRANE LOLAB LIPOPROTEIN INSERTION APPARATUS"/>
    <property type="match status" value="1"/>
</dbReference>
<dbReference type="InterPro" id="IPR050458">
    <property type="entry name" value="LolB"/>
</dbReference>
<accession>A0A6J7EBR6</accession>
<dbReference type="PANTHER" id="PTHR30634:SF16">
    <property type="entry name" value="OUTER-MEMBRANE LIPOPROTEIN LOLB"/>
    <property type="match status" value="1"/>
</dbReference>
<evidence type="ECO:0000313" key="1">
    <source>
        <dbReference type="EMBL" id="CAB4880446.1"/>
    </source>
</evidence>
<dbReference type="Gene3D" id="3.40.50.410">
    <property type="entry name" value="von Willebrand factor, type A domain"/>
    <property type="match status" value="1"/>
</dbReference>
<dbReference type="SUPFAM" id="SSF53300">
    <property type="entry name" value="vWA-like"/>
    <property type="match status" value="1"/>
</dbReference>
<proteinExistence type="predicted"/>
<dbReference type="InterPro" id="IPR036465">
    <property type="entry name" value="vWFA_dom_sf"/>
</dbReference>
<dbReference type="Pfam" id="PF05762">
    <property type="entry name" value="VWA_CoxE"/>
    <property type="match status" value="1"/>
</dbReference>
<organism evidence="1">
    <name type="scientific">freshwater metagenome</name>
    <dbReference type="NCBI Taxonomy" id="449393"/>
    <lineage>
        <taxon>unclassified sequences</taxon>
        <taxon>metagenomes</taxon>
        <taxon>ecological metagenomes</taxon>
    </lineage>
</organism>
<protein>
    <submittedName>
        <fullName evidence="1">Unannotated protein</fullName>
    </submittedName>
</protein>
<sequence length="403" mass="43378">MSLHDDASRVHEGERLRRWRMVLGGSDADDAEGTGIRLEGDDRQMDAALSALYDAPPTSAPRGRGAKRTGGLAGSAPNVARWLGDIRRYFPSGVVQVMQRDAIERLDLQRMLLEPEMLEAVEPDIHLVTTLLALQHLLPDTTRATARLVVGKVVAQLHDRLAQPTLQAVRGALARSARTRRPRHGDIDWDRTIRVNLANYQPALKTVIPEKLVGYSRRATALRREVIIAIDQSGSMSDSVVYASVFGAALASVRSLQTRLVAFDTNVIDLTEHMHDPVDLLFGIQLGGGTDINRAMAHCQTLITRPSDTVLVLISDLHEGTPGGDFVARIGAMARSGVTCVALLALSDEGAPAFDRGAAGALAELGVPAFACTPSAFPDLIAAAINHRDLGDWAGEQGLVTRP</sequence>
<name>A0A6J7EBR6_9ZZZZ</name>
<gene>
    <name evidence="1" type="ORF">UFOPK3376_01472</name>
</gene>
<dbReference type="EMBL" id="CAFBLP010000033">
    <property type="protein sequence ID" value="CAB4880446.1"/>
    <property type="molecule type" value="Genomic_DNA"/>
</dbReference>
<reference evidence="1" key="1">
    <citation type="submission" date="2020-05" db="EMBL/GenBank/DDBJ databases">
        <authorList>
            <person name="Chiriac C."/>
            <person name="Salcher M."/>
            <person name="Ghai R."/>
            <person name="Kavagutti S V."/>
        </authorList>
    </citation>
    <scope>NUCLEOTIDE SEQUENCE</scope>
</reference>